<dbReference type="OrthoDB" id="9786081at2"/>
<feature type="transmembrane region" description="Helical" evidence="5">
    <location>
        <begin position="308"/>
        <end position="327"/>
    </location>
</feature>
<evidence type="ECO:0000313" key="7">
    <source>
        <dbReference type="EMBL" id="ABO51031.1"/>
    </source>
</evidence>
<feature type="transmembrane region" description="Helical" evidence="5">
    <location>
        <begin position="250"/>
        <end position="272"/>
    </location>
</feature>
<reference evidence="7 8" key="1">
    <citation type="submission" date="2007-03" db="EMBL/GenBank/DDBJ databases">
        <title>Complete sequence of Desulfotomaculum reducens MI-1.</title>
        <authorList>
            <consortium name="US DOE Joint Genome Institute"/>
            <person name="Copeland A."/>
            <person name="Lucas S."/>
            <person name="Lapidus A."/>
            <person name="Barry K."/>
            <person name="Detter J.C."/>
            <person name="Glavina del Rio T."/>
            <person name="Hammon N."/>
            <person name="Israni S."/>
            <person name="Dalin E."/>
            <person name="Tice H."/>
            <person name="Pitluck S."/>
            <person name="Sims D."/>
            <person name="Brettin T."/>
            <person name="Bruce D."/>
            <person name="Han C."/>
            <person name="Tapia R."/>
            <person name="Schmutz J."/>
            <person name="Larimer F."/>
            <person name="Land M."/>
            <person name="Hauser L."/>
            <person name="Kyrpides N."/>
            <person name="Kim E."/>
            <person name="Tebo B.M."/>
            <person name="Richardson P."/>
        </authorList>
    </citation>
    <scope>NUCLEOTIDE SEQUENCE [LARGE SCALE GENOMIC DNA]</scope>
    <source>
        <strain evidence="7 8">MI-1</strain>
    </source>
</reference>
<dbReference type="GO" id="GO:0008273">
    <property type="term" value="F:calcium, potassium:sodium antiporter activity"/>
    <property type="evidence" value="ECO:0007669"/>
    <property type="project" value="TreeGrafter"/>
</dbReference>
<dbReference type="GO" id="GO:0005262">
    <property type="term" value="F:calcium channel activity"/>
    <property type="evidence" value="ECO:0007669"/>
    <property type="project" value="TreeGrafter"/>
</dbReference>
<evidence type="ECO:0000256" key="3">
    <source>
        <dbReference type="ARBA" id="ARBA00022989"/>
    </source>
</evidence>
<dbReference type="InterPro" id="IPR044880">
    <property type="entry name" value="NCX_ion-bd_dom_sf"/>
</dbReference>
<evidence type="ECO:0000259" key="6">
    <source>
        <dbReference type="Pfam" id="PF01699"/>
    </source>
</evidence>
<evidence type="ECO:0000256" key="2">
    <source>
        <dbReference type="ARBA" id="ARBA00022692"/>
    </source>
</evidence>
<dbReference type="PANTHER" id="PTHR10846:SF8">
    <property type="entry name" value="INNER MEMBRANE PROTEIN YRBG"/>
    <property type="match status" value="1"/>
</dbReference>
<sequence length="328" mass="35264">MTYFLLLASLGIILLSAEVFTNGVEWLGKKLNLSEGAVGSLLAAVGTALPETMIPVMAILFGSGDMADEVGIGAILGAPFMLSTLALAITGISAMIWKVKGKPRESMFIDRDVMARDLKFFLLVYSIAVLAGIFTDGFKPLVALFLVLAYFYYVYKTLGCEGGQCEALNPLYLAKKNPDPSTPIVVLQVVIALIGIVIGAHLFVQEIEVLASIWGIPAFILSLIIAPIATELPEKFNSVIWVRQGKDTLALGNITGAMVFQSSIIPAIGILLTPWKLSQLGIICAILALASAGTVFILLRLRGEIRPLTLAFNSVFYMIFIGTVIVMY</sequence>
<dbReference type="InterPro" id="IPR004481">
    <property type="entry name" value="K/Na/Ca-exchanger"/>
</dbReference>
<dbReference type="Proteomes" id="UP000001556">
    <property type="component" value="Chromosome"/>
</dbReference>
<dbReference type="InterPro" id="IPR004837">
    <property type="entry name" value="NaCa_Exmemb"/>
</dbReference>
<dbReference type="AlphaFoldDB" id="A4J7H8"/>
<feature type="transmembrane region" description="Helical" evidence="5">
    <location>
        <begin position="70"/>
        <end position="97"/>
    </location>
</feature>
<dbReference type="Gene3D" id="1.20.1420.30">
    <property type="entry name" value="NCX, central ion-binding region"/>
    <property type="match status" value="1"/>
</dbReference>
<keyword evidence="3 5" id="KW-1133">Transmembrane helix</keyword>
<dbReference type="Pfam" id="PF01699">
    <property type="entry name" value="Na_Ca_ex"/>
    <property type="match status" value="2"/>
</dbReference>
<dbReference type="STRING" id="349161.Dred_2521"/>
<dbReference type="HOGENOM" id="CLU_072251_0_0_9"/>
<feature type="domain" description="Sodium/calcium exchanger membrane region" evidence="6">
    <location>
        <begin position="3"/>
        <end position="155"/>
    </location>
</feature>
<comment type="subcellular location">
    <subcellularLocation>
        <location evidence="1">Membrane</location>
        <topology evidence="1">Multi-pass membrane protein</topology>
    </subcellularLocation>
</comment>
<dbReference type="PANTHER" id="PTHR10846">
    <property type="entry name" value="SODIUM/POTASSIUM/CALCIUM EXCHANGER"/>
    <property type="match status" value="1"/>
</dbReference>
<keyword evidence="4 5" id="KW-0472">Membrane</keyword>
<gene>
    <name evidence="7" type="ordered locus">Dred_2521</name>
</gene>
<keyword evidence="8" id="KW-1185">Reference proteome</keyword>
<dbReference type="RefSeq" id="WP_011878829.1">
    <property type="nucleotide sequence ID" value="NC_009253.1"/>
</dbReference>
<evidence type="ECO:0000256" key="4">
    <source>
        <dbReference type="ARBA" id="ARBA00023136"/>
    </source>
</evidence>
<feature type="domain" description="Sodium/calcium exchanger membrane region" evidence="6">
    <location>
        <begin position="186"/>
        <end position="325"/>
    </location>
</feature>
<feature type="transmembrane region" description="Helical" evidence="5">
    <location>
        <begin position="141"/>
        <end position="158"/>
    </location>
</feature>
<feature type="transmembrane region" description="Helical" evidence="5">
    <location>
        <begin position="118"/>
        <end position="135"/>
    </location>
</feature>
<feature type="transmembrane region" description="Helical" evidence="5">
    <location>
        <begin position="209"/>
        <end position="229"/>
    </location>
</feature>
<evidence type="ECO:0000256" key="5">
    <source>
        <dbReference type="SAM" id="Phobius"/>
    </source>
</evidence>
<dbReference type="KEGG" id="drm:Dred_2521"/>
<organism evidence="7 8">
    <name type="scientific">Desulforamulus reducens (strain ATCC BAA-1160 / DSM 100696 / MI-1)</name>
    <name type="common">Desulfotomaculum reducens</name>
    <dbReference type="NCBI Taxonomy" id="349161"/>
    <lineage>
        <taxon>Bacteria</taxon>
        <taxon>Bacillati</taxon>
        <taxon>Bacillota</taxon>
        <taxon>Clostridia</taxon>
        <taxon>Eubacteriales</taxon>
        <taxon>Peptococcaceae</taxon>
        <taxon>Desulforamulus</taxon>
    </lineage>
</organism>
<dbReference type="GO" id="GO:0006874">
    <property type="term" value="P:intracellular calcium ion homeostasis"/>
    <property type="evidence" value="ECO:0007669"/>
    <property type="project" value="TreeGrafter"/>
</dbReference>
<dbReference type="GO" id="GO:0005886">
    <property type="term" value="C:plasma membrane"/>
    <property type="evidence" value="ECO:0007669"/>
    <property type="project" value="TreeGrafter"/>
</dbReference>
<keyword evidence="2 5" id="KW-0812">Transmembrane</keyword>
<dbReference type="EMBL" id="CP000612">
    <property type="protein sequence ID" value="ABO51031.1"/>
    <property type="molecule type" value="Genomic_DNA"/>
</dbReference>
<proteinExistence type="predicted"/>
<accession>A4J7H8</accession>
<feature type="transmembrane region" description="Helical" evidence="5">
    <location>
        <begin position="184"/>
        <end position="203"/>
    </location>
</feature>
<protein>
    <submittedName>
        <fullName evidence="7">Sodium/calcium exchanger membrane region</fullName>
    </submittedName>
</protein>
<dbReference type="eggNOG" id="COG0530">
    <property type="taxonomic scope" value="Bacteria"/>
</dbReference>
<evidence type="ECO:0000256" key="1">
    <source>
        <dbReference type="ARBA" id="ARBA00004141"/>
    </source>
</evidence>
<evidence type="ECO:0000313" key="8">
    <source>
        <dbReference type="Proteomes" id="UP000001556"/>
    </source>
</evidence>
<name>A4J7H8_DESRM</name>
<feature type="transmembrane region" description="Helical" evidence="5">
    <location>
        <begin position="278"/>
        <end position="301"/>
    </location>
</feature>